<dbReference type="InterPro" id="IPR027417">
    <property type="entry name" value="P-loop_NTPase"/>
</dbReference>
<name>A0A1Y5HXP8_OSTTA</name>
<evidence type="ECO:0000256" key="4">
    <source>
        <dbReference type="PIRSR" id="PIRSR000705-3"/>
    </source>
</evidence>
<reference evidence="6" key="1">
    <citation type="submission" date="2017-04" db="EMBL/GenBank/DDBJ databases">
        <title>Population genomics of picophytoplankton unveils novel chromosome hypervariability.</title>
        <authorList>
            <consortium name="DOE Joint Genome Institute"/>
            <person name="Blanc-Mathieu R."/>
            <person name="Krasovec M."/>
            <person name="Hebrard M."/>
            <person name="Yau S."/>
            <person name="Desgranges E."/>
            <person name="Martin J."/>
            <person name="Schackwitz W."/>
            <person name="Kuo A."/>
            <person name="Salin G."/>
            <person name="Donnadieu C."/>
            <person name="Desdevises Y."/>
            <person name="Sanchez-Ferandin S."/>
            <person name="Moreau H."/>
            <person name="Rivals E."/>
            <person name="Grigoriev I.V."/>
            <person name="Grimsley N."/>
            <person name="Eyre-Walker A."/>
            <person name="Piganeau G."/>
        </authorList>
    </citation>
    <scope>NUCLEOTIDE SEQUENCE [LARGE SCALE GENOMIC DNA]</scope>
    <source>
        <strain evidence="6">RCC 1115</strain>
    </source>
</reference>
<accession>A0A1Y5HXP8</accession>
<dbReference type="InterPro" id="IPR050566">
    <property type="entry name" value="Deoxyribonucleoside_kinase"/>
</dbReference>
<dbReference type="Gene3D" id="3.40.50.300">
    <property type="entry name" value="P-loop containing nucleotide triphosphate hydrolases"/>
    <property type="match status" value="1"/>
</dbReference>
<evidence type="ECO:0000313" key="6">
    <source>
        <dbReference type="EMBL" id="OUS42048.1"/>
    </source>
</evidence>
<feature type="binding site" evidence="4">
    <location>
        <begin position="15"/>
        <end position="23"/>
    </location>
    <ligand>
        <name>ATP</name>
        <dbReference type="ChEBI" id="CHEBI:30616"/>
    </ligand>
</feature>
<protein>
    <submittedName>
        <fullName evidence="6">P-loop containing nucleoside triphosphate hydrolase protein</fullName>
    </submittedName>
</protein>
<keyword evidence="6" id="KW-0378">Hydrolase</keyword>
<dbReference type="InterPro" id="IPR002624">
    <property type="entry name" value="DCK/DGK"/>
</dbReference>
<evidence type="ECO:0000256" key="3">
    <source>
        <dbReference type="PIRSR" id="PIRSR000705-2"/>
    </source>
</evidence>
<dbReference type="SUPFAM" id="SSF52540">
    <property type="entry name" value="P-loop containing nucleoside triphosphate hydrolases"/>
    <property type="match status" value="1"/>
</dbReference>
<feature type="binding site" evidence="4">
    <location>
        <begin position="168"/>
        <end position="172"/>
    </location>
    <ligand>
        <name>ATP</name>
        <dbReference type="ChEBI" id="CHEBI:30616"/>
    </ligand>
</feature>
<gene>
    <name evidence="6" type="ORF">BE221DRAFT_202006</name>
</gene>
<feature type="domain" description="Deoxynucleoside kinase" evidence="5">
    <location>
        <begin position="11"/>
        <end position="197"/>
    </location>
</feature>
<dbReference type="GO" id="GO:0005524">
    <property type="term" value="F:ATP binding"/>
    <property type="evidence" value="ECO:0007669"/>
    <property type="project" value="UniProtKB-KW"/>
</dbReference>
<feature type="binding site" evidence="3">
    <location>
        <position position="177"/>
    </location>
    <ligand>
        <name>substrate</name>
    </ligand>
</feature>
<dbReference type="Pfam" id="PF01712">
    <property type="entry name" value="dNK"/>
    <property type="match status" value="1"/>
</dbReference>
<feature type="binding site" evidence="3">
    <location>
        <position position="46"/>
    </location>
    <ligand>
        <name>substrate</name>
    </ligand>
</feature>
<comment type="similarity">
    <text evidence="1">Belongs to the DCK/DGK family.</text>
</comment>
<feature type="binding site" evidence="3">
    <location>
        <position position="72"/>
    </location>
    <ligand>
        <name>substrate</name>
    </ligand>
</feature>
<dbReference type="GO" id="GO:0016787">
    <property type="term" value="F:hydrolase activity"/>
    <property type="evidence" value="ECO:0007669"/>
    <property type="project" value="UniProtKB-KW"/>
</dbReference>
<dbReference type="EMBL" id="KZ155839">
    <property type="protein sequence ID" value="OUS42048.1"/>
    <property type="molecule type" value="Genomic_DNA"/>
</dbReference>
<feature type="binding site" evidence="3">
    <location>
        <position position="83"/>
    </location>
    <ligand>
        <name>substrate</name>
    </ligand>
</feature>
<feature type="binding site" evidence="3">
    <location>
        <position position="114"/>
    </location>
    <ligand>
        <name>substrate</name>
    </ligand>
</feature>
<sequence>MQDMDFQGITFSVEGNIGVGKTTLLRDILNADADSSIEDIFNLVPEPVESWQEVERLGDSNQNNFNVLAEFYRDPKRYAYTFQNYVFMTRFLQEKTTREARFPLRIMERSVCSDRNVFTEALYENGWLSELEYSLYQAWYWPIMKTSPTLIPHGFIYLRAAPETCFRRLQFRARGEELDVDIAYLECLHDKHEKWLIPPDLREH</sequence>
<keyword evidence="4" id="KW-0067">ATP-binding</keyword>
<dbReference type="Proteomes" id="UP000195557">
    <property type="component" value="Unassembled WGS sequence"/>
</dbReference>
<evidence type="ECO:0000256" key="1">
    <source>
        <dbReference type="ARBA" id="ARBA00007420"/>
    </source>
</evidence>
<keyword evidence="4" id="KW-0547">Nucleotide-binding</keyword>
<dbReference type="GO" id="GO:0019136">
    <property type="term" value="F:deoxynucleoside kinase activity"/>
    <property type="evidence" value="ECO:0007669"/>
    <property type="project" value="InterPro"/>
</dbReference>
<dbReference type="PANTHER" id="PTHR10513:SF47">
    <property type="entry name" value="DEOXYNUCLEOSIDE KINASE DOMAIN-CONTAINING PROTEIN"/>
    <property type="match status" value="1"/>
</dbReference>
<evidence type="ECO:0000259" key="5">
    <source>
        <dbReference type="Pfam" id="PF01712"/>
    </source>
</evidence>
<evidence type="ECO:0000256" key="2">
    <source>
        <dbReference type="PIRSR" id="PIRSR000705-1"/>
    </source>
</evidence>
<feature type="active site" description="Proton acceptor" evidence="2">
    <location>
        <position position="108"/>
    </location>
</feature>
<feature type="binding site" evidence="3">
    <location>
        <position position="109"/>
    </location>
    <ligand>
        <name>substrate</name>
    </ligand>
</feature>
<organism evidence="6">
    <name type="scientific">Ostreococcus tauri</name>
    <name type="common">Marine green alga</name>
    <dbReference type="NCBI Taxonomy" id="70448"/>
    <lineage>
        <taxon>Eukaryota</taxon>
        <taxon>Viridiplantae</taxon>
        <taxon>Chlorophyta</taxon>
        <taxon>Mamiellophyceae</taxon>
        <taxon>Mamiellales</taxon>
        <taxon>Bathycoccaceae</taxon>
        <taxon>Ostreococcus</taxon>
    </lineage>
</organism>
<dbReference type="AlphaFoldDB" id="A0A1Y5HXP8"/>
<proteinExistence type="inferred from homology"/>
<dbReference type="InterPro" id="IPR031314">
    <property type="entry name" value="DNK_dom"/>
</dbReference>
<dbReference type="PANTHER" id="PTHR10513">
    <property type="entry name" value="DEOXYNUCLEOSIDE KINASE"/>
    <property type="match status" value="1"/>
</dbReference>
<dbReference type="PIRSF" id="PIRSF000705">
    <property type="entry name" value="DNK"/>
    <property type="match status" value="1"/>
</dbReference>
<dbReference type="CDD" id="cd01673">
    <property type="entry name" value="dNK"/>
    <property type="match status" value="1"/>
</dbReference>
<dbReference type="GO" id="GO:0005737">
    <property type="term" value="C:cytoplasm"/>
    <property type="evidence" value="ECO:0007669"/>
    <property type="project" value="TreeGrafter"/>
</dbReference>